<dbReference type="AlphaFoldDB" id="A0A317YKY6"/>
<dbReference type="Gene3D" id="3.30.980.40">
    <property type="match status" value="1"/>
</dbReference>
<name>A0A317YKY6_STAPS</name>
<feature type="non-terminal residue" evidence="2">
    <location>
        <position position="1"/>
    </location>
</feature>
<dbReference type="InterPro" id="IPR050206">
    <property type="entry name" value="FtsK/SpoIIIE/SftA"/>
</dbReference>
<protein>
    <recommendedName>
        <fullName evidence="1">FtsK alpha domain-containing protein</fullName>
    </recommendedName>
</protein>
<dbReference type="RefSeq" id="WP_146699796.1">
    <property type="nucleotide sequence ID" value="NZ_QEIT01000774.1"/>
</dbReference>
<accession>A0A317YKY6</accession>
<dbReference type="EMBL" id="QEIT01000774">
    <property type="protein sequence ID" value="PWZ66879.1"/>
    <property type="molecule type" value="Genomic_DNA"/>
</dbReference>
<gene>
    <name evidence="2" type="ORF">DD902_16120</name>
</gene>
<organism evidence="2 3">
    <name type="scientific">Staphylococcus pseudintermedius</name>
    <dbReference type="NCBI Taxonomy" id="283734"/>
    <lineage>
        <taxon>Bacteria</taxon>
        <taxon>Bacillati</taxon>
        <taxon>Bacillota</taxon>
        <taxon>Bacilli</taxon>
        <taxon>Bacillales</taxon>
        <taxon>Staphylococcaceae</taxon>
        <taxon>Staphylococcus</taxon>
        <taxon>Staphylococcus intermedius group</taxon>
    </lineage>
</organism>
<dbReference type="InterPro" id="IPR041027">
    <property type="entry name" value="FtsK_alpha"/>
</dbReference>
<dbReference type="Pfam" id="PF17854">
    <property type="entry name" value="FtsK_alpha"/>
    <property type="match status" value="1"/>
</dbReference>
<comment type="caution">
    <text evidence="2">The sequence shown here is derived from an EMBL/GenBank/DDBJ whole genome shotgun (WGS) entry which is preliminary data.</text>
</comment>
<dbReference type="PANTHER" id="PTHR22683:SF42">
    <property type="entry name" value="DNA TRANSLOCASE SFTA"/>
    <property type="match status" value="1"/>
</dbReference>
<reference evidence="2 3" key="1">
    <citation type="journal article" date="2018" name="Vet. Microbiol.">
        <title>Clonal diversity and geographic distribution of methicillin-resistant Staphylococcus pseudintermedius from Australian animals: Discovery of novel sequence types.</title>
        <authorList>
            <person name="Worthing K.A."/>
            <person name="Abraham S."/>
            <person name="Coombs G.W."/>
            <person name="Pang S."/>
            <person name="Saputra S."/>
            <person name="Jordan D."/>
            <person name="Trott D.J."/>
            <person name="Norris J.M."/>
        </authorList>
    </citation>
    <scope>NUCLEOTIDE SEQUENCE [LARGE SCALE GENOMIC DNA]</scope>
    <source>
        <strain evidence="2 3">ST525 1</strain>
    </source>
</reference>
<proteinExistence type="predicted"/>
<sequence length="69" mass="7401">AEVQDVTEGPSVTRFELSVEKGVKVSRITALQDDIKMALAAKDIRIEAPIPGTSRVGIEVPNQNPTTVN</sequence>
<evidence type="ECO:0000313" key="2">
    <source>
        <dbReference type="EMBL" id="PWZ66879.1"/>
    </source>
</evidence>
<evidence type="ECO:0000313" key="3">
    <source>
        <dbReference type="Proteomes" id="UP000246800"/>
    </source>
</evidence>
<feature type="non-terminal residue" evidence="2">
    <location>
        <position position="69"/>
    </location>
</feature>
<evidence type="ECO:0000259" key="1">
    <source>
        <dbReference type="Pfam" id="PF17854"/>
    </source>
</evidence>
<dbReference type="Proteomes" id="UP000246800">
    <property type="component" value="Unassembled WGS sequence"/>
</dbReference>
<feature type="domain" description="FtsK alpha" evidence="1">
    <location>
        <begin position="1"/>
        <end position="62"/>
    </location>
</feature>
<dbReference type="PANTHER" id="PTHR22683">
    <property type="entry name" value="SPORULATION PROTEIN RELATED"/>
    <property type="match status" value="1"/>
</dbReference>